<dbReference type="RefSeq" id="WP_378560281.1">
    <property type="nucleotide sequence ID" value="NZ_JBHSDL010000014.1"/>
</dbReference>
<sequence>MVVDRHRTLRRRYTSLGTGELAAAAVFAAIAVSGLLPVTSTRDGALALWSALAPLLVILVQAGVYWLSARGWAGRTPMPRRVAATYRALRVLDPVLLAAGLIGVIVWLPAGAGALLVVGVWLFGVVEYLNYFVVRLSYPFHRWAALVTQWRTPRLVADLRESE</sequence>
<protein>
    <submittedName>
        <fullName evidence="2">Uncharacterized protein</fullName>
    </submittedName>
</protein>
<dbReference type="Proteomes" id="UP001595844">
    <property type="component" value="Unassembled WGS sequence"/>
</dbReference>
<comment type="caution">
    <text evidence="2">The sequence shown here is derived from an EMBL/GenBank/DDBJ whole genome shotgun (WGS) entry which is preliminary data.</text>
</comment>
<gene>
    <name evidence="2" type="ORF">ACFO5K_11615</name>
</gene>
<name>A0ABV8VG54_9NOCA</name>
<evidence type="ECO:0000256" key="1">
    <source>
        <dbReference type="SAM" id="Phobius"/>
    </source>
</evidence>
<feature type="transmembrane region" description="Helical" evidence="1">
    <location>
        <begin position="46"/>
        <end position="67"/>
    </location>
</feature>
<keyword evidence="1" id="KW-0472">Membrane</keyword>
<keyword evidence="1" id="KW-1133">Transmembrane helix</keyword>
<feature type="transmembrane region" description="Helical" evidence="1">
    <location>
        <begin position="114"/>
        <end position="134"/>
    </location>
</feature>
<evidence type="ECO:0000313" key="3">
    <source>
        <dbReference type="Proteomes" id="UP001595844"/>
    </source>
</evidence>
<feature type="transmembrane region" description="Helical" evidence="1">
    <location>
        <begin position="21"/>
        <end position="40"/>
    </location>
</feature>
<reference evidence="3" key="1">
    <citation type="journal article" date="2019" name="Int. J. Syst. Evol. Microbiol.">
        <title>The Global Catalogue of Microorganisms (GCM) 10K type strain sequencing project: providing services to taxonomists for standard genome sequencing and annotation.</title>
        <authorList>
            <consortium name="The Broad Institute Genomics Platform"/>
            <consortium name="The Broad Institute Genome Sequencing Center for Infectious Disease"/>
            <person name="Wu L."/>
            <person name="Ma J."/>
        </authorList>
    </citation>
    <scope>NUCLEOTIDE SEQUENCE [LARGE SCALE GENOMIC DNA]</scope>
    <source>
        <strain evidence="3">IBRC-M 10490</strain>
    </source>
</reference>
<keyword evidence="1" id="KW-0812">Transmembrane</keyword>
<keyword evidence="3" id="KW-1185">Reference proteome</keyword>
<dbReference type="EMBL" id="JBHSDL010000014">
    <property type="protein sequence ID" value="MFC4374746.1"/>
    <property type="molecule type" value="Genomic_DNA"/>
</dbReference>
<accession>A0ABV8VG54</accession>
<feature type="transmembrane region" description="Helical" evidence="1">
    <location>
        <begin position="88"/>
        <end position="108"/>
    </location>
</feature>
<evidence type="ECO:0000313" key="2">
    <source>
        <dbReference type="EMBL" id="MFC4374746.1"/>
    </source>
</evidence>
<organism evidence="2 3">
    <name type="scientific">Nocardia halotolerans</name>
    <dbReference type="NCBI Taxonomy" id="1755878"/>
    <lineage>
        <taxon>Bacteria</taxon>
        <taxon>Bacillati</taxon>
        <taxon>Actinomycetota</taxon>
        <taxon>Actinomycetes</taxon>
        <taxon>Mycobacteriales</taxon>
        <taxon>Nocardiaceae</taxon>
        <taxon>Nocardia</taxon>
    </lineage>
</organism>
<proteinExistence type="predicted"/>